<organism evidence="4">
    <name type="scientific">Microcystis aeruginosa (strain PCC 7806)</name>
    <dbReference type="NCBI Taxonomy" id="267872"/>
    <lineage>
        <taxon>Bacteria</taxon>
        <taxon>Bacillati</taxon>
        <taxon>Cyanobacteriota</taxon>
        <taxon>Cyanophyceae</taxon>
        <taxon>Oscillatoriophycideae</taxon>
        <taxon>Chroococcales</taxon>
        <taxon>Microcystaceae</taxon>
        <taxon>Microcystis</taxon>
    </lineage>
</organism>
<feature type="transmembrane region" description="Helical" evidence="3">
    <location>
        <begin position="6"/>
        <end position="31"/>
    </location>
</feature>
<proteinExistence type="inferred from homology"/>
<evidence type="ECO:0000256" key="2">
    <source>
        <dbReference type="ARBA" id="ARBA00022649"/>
    </source>
</evidence>
<sequence length="136" mass="15373">MVQNKLVFDLLLLSNITILIASLALFLYSVFQSAEVQKLWILGKREEAKVKREEKYVYLTSLGNAIITLTSNLRHAQIPGTMVIPAGQGGLNQESVALCYQIVIIDRQRLQRQLGTLSSSYLQQLEEAMRYTLDLT</sequence>
<reference evidence="4" key="1">
    <citation type="submission" date="2007-08" db="EMBL/GenBank/DDBJ databases">
        <authorList>
            <person name="Frangeul L."/>
        </authorList>
    </citation>
    <scope>NUCLEOTIDE SEQUENCE</scope>
    <source>
        <strain evidence="4">PCC 7806</strain>
    </source>
</reference>
<comment type="similarity">
    <text evidence="1">Belongs to the PemK/MazF family.</text>
</comment>
<dbReference type="EMBL" id="AM778936">
    <property type="protein sequence ID" value="CAO89758.1"/>
    <property type="molecule type" value="Genomic_DNA"/>
</dbReference>
<dbReference type="GO" id="GO:0003677">
    <property type="term" value="F:DNA binding"/>
    <property type="evidence" value="ECO:0007669"/>
    <property type="project" value="InterPro"/>
</dbReference>
<keyword evidence="2" id="KW-1277">Toxin-antitoxin system</keyword>
<dbReference type="InterPro" id="IPR003477">
    <property type="entry name" value="PemK-like"/>
</dbReference>
<keyword evidence="3" id="KW-0812">Transmembrane</keyword>
<accession>A8YFU5</accession>
<name>A8YFU5_MICA7</name>
<keyword evidence="3" id="KW-1133">Transmembrane helix</keyword>
<evidence type="ECO:0000313" key="4">
    <source>
        <dbReference type="EMBL" id="CAO89758.1"/>
    </source>
</evidence>
<evidence type="ECO:0000256" key="1">
    <source>
        <dbReference type="ARBA" id="ARBA00007521"/>
    </source>
</evidence>
<dbReference type="SUPFAM" id="SSF50118">
    <property type="entry name" value="Cell growth inhibitor/plasmid maintenance toxic component"/>
    <property type="match status" value="1"/>
</dbReference>
<dbReference type="Pfam" id="PF02452">
    <property type="entry name" value="PemK_toxin"/>
    <property type="match status" value="1"/>
</dbReference>
<dbReference type="InterPro" id="IPR011067">
    <property type="entry name" value="Plasmid_toxin/cell-grow_inhib"/>
</dbReference>
<dbReference type="AlphaFoldDB" id="A8YFU5"/>
<protein>
    <submittedName>
        <fullName evidence="4">Similar to tr|Q73K01|Q73K01</fullName>
    </submittedName>
</protein>
<dbReference type="Gene3D" id="2.30.30.110">
    <property type="match status" value="1"/>
</dbReference>
<gene>
    <name evidence="4" type="ORF">IPF_3242</name>
</gene>
<keyword evidence="3" id="KW-0472">Membrane</keyword>
<evidence type="ECO:0000256" key="3">
    <source>
        <dbReference type="SAM" id="Phobius"/>
    </source>
</evidence>